<evidence type="ECO:0000256" key="15">
    <source>
        <dbReference type="ARBA" id="ARBA00023136"/>
    </source>
</evidence>
<keyword evidence="6" id="KW-0433">Leucine-rich repeat</keyword>
<dbReference type="Proteomes" id="UP000623129">
    <property type="component" value="Unassembled WGS sequence"/>
</dbReference>
<keyword evidence="12 21" id="KW-0418">Kinase</keyword>
<comment type="caution">
    <text evidence="21">The sequence shown here is derived from an EMBL/GenBank/DDBJ whole genome shotgun (WGS) entry which is preliminary data.</text>
</comment>
<evidence type="ECO:0000259" key="20">
    <source>
        <dbReference type="PROSITE" id="PS50011"/>
    </source>
</evidence>
<keyword evidence="8 18" id="KW-0812">Transmembrane</keyword>
<dbReference type="FunFam" id="3.80.10.10:FF:000288">
    <property type="entry name" value="LRR receptor-like serine/threonine-protein kinase EFR"/>
    <property type="match status" value="1"/>
</dbReference>
<dbReference type="Pfam" id="PF08263">
    <property type="entry name" value="LRRNT_2"/>
    <property type="match status" value="1"/>
</dbReference>
<dbReference type="InterPro" id="IPR013210">
    <property type="entry name" value="LRR_N_plant-typ"/>
</dbReference>
<dbReference type="OrthoDB" id="1103805at2759"/>
<dbReference type="GO" id="GO:0004674">
    <property type="term" value="F:protein serine/threonine kinase activity"/>
    <property type="evidence" value="ECO:0007669"/>
    <property type="project" value="UniProtKB-KW"/>
</dbReference>
<dbReference type="PANTHER" id="PTHR27008">
    <property type="entry name" value="OS04G0122200 PROTEIN"/>
    <property type="match status" value="1"/>
</dbReference>
<comment type="similarity">
    <text evidence="2">Belongs to the protein kinase superfamily. Ser/Thr protein kinase family.</text>
</comment>
<dbReference type="InterPro" id="IPR017441">
    <property type="entry name" value="Protein_kinase_ATP_BS"/>
</dbReference>
<dbReference type="PROSITE" id="PS00107">
    <property type="entry name" value="PROTEIN_KINASE_ATP"/>
    <property type="match status" value="1"/>
</dbReference>
<dbReference type="GO" id="GO:0005524">
    <property type="term" value="F:ATP binding"/>
    <property type="evidence" value="ECO:0007669"/>
    <property type="project" value="UniProtKB-UniRule"/>
</dbReference>
<dbReference type="SUPFAM" id="SSF56112">
    <property type="entry name" value="Protein kinase-like (PK-like)"/>
    <property type="match status" value="1"/>
</dbReference>
<feature type="chain" id="PRO_5032907487" description="non-specific serine/threonine protein kinase" evidence="19">
    <location>
        <begin position="20"/>
        <end position="884"/>
    </location>
</feature>
<proteinExistence type="inferred from homology"/>
<dbReference type="GO" id="GO:0005886">
    <property type="term" value="C:plasma membrane"/>
    <property type="evidence" value="ECO:0007669"/>
    <property type="project" value="UniProtKB-SubCell"/>
</dbReference>
<evidence type="ECO:0000256" key="1">
    <source>
        <dbReference type="ARBA" id="ARBA00004251"/>
    </source>
</evidence>
<feature type="binding site" evidence="17">
    <location>
        <position position="587"/>
    </location>
    <ligand>
        <name>ATP</name>
        <dbReference type="ChEBI" id="CHEBI:30616"/>
    </ligand>
</feature>
<dbReference type="PROSITE" id="PS00108">
    <property type="entry name" value="PROTEIN_KINASE_ST"/>
    <property type="match status" value="1"/>
</dbReference>
<evidence type="ECO:0000256" key="19">
    <source>
        <dbReference type="SAM" id="SignalP"/>
    </source>
</evidence>
<dbReference type="InterPro" id="IPR032675">
    <property type="entry name" value="LRR_dom_sf"/>
</dbReference>
<protein>
    <recommendedName>
        <fullName evidence="3">non-specific serine/threonine protein kinase</fullName>
        <ecNumber evidence="3">2.7.11.1</ecNumber>
    </recommendedName>
</protein>
<evidence type="ECO:0000313" key="21">
    <source>
        <dbReference type="EMBL" id="KAF3328674.1"/>
    </source>
</evidence>
<dbReference type="FunFam" id="3.80.10.10:FF:000275">
    <property type="entry name" value="Leucine-rich repeat receptor-like protein kinase"/>
    <property type="match status" value="1"/>
</dbReference>
<evidence type="ECO:0000256" key="13">
    <source>
        <dbReference type="ARBA" id="ARBA00022840"/>
    </source>
</evidence>
<evidence type="ECO:0000256" key="7">
    <source>
        <dbReference type="ARBA" id="ARBA00022679"/>
    </source>
</evidence>
<keyword evidence="22" id="KW-1185">Reference proteome</keyword>
<dbReference type="PANTHER" id="PTHR27008:SF499">
    <property type="entry name" value="OS06G0581500 PROTEIN"/>
    <property type="match status" value="1"/>
</dbReference>
<evidence type="ECO:0000256" key="18">
    <source>
        <dbReference type="SAM" id="Phobius"/>
    </source>
</evidence>
<name>A0A833QST7_9POAL</name>
<dbReference type="InterPro" id="IPR055414">
    <property type="entry name" value="LRR_R13L4/SHOC2-like"/>
</dbReference>
<dbReference type="InterPro" id="IPR000719">
    <property type="entry name" value="Prot_kinase_dom"/>
</dbReference>
<dbReference type="EMBL" id="SWLB01000015">
    <property type="protein sequence ID" value="KAF3328674.1"/>
    <property type="molecule type" value="Genomic_DNA"/>
</dbReference>
<dbReference type="SMART" id="SM00369">
    <property type="entry name" value="LRR_TYP"/>
    <property type="match status" value="6"/>
</dbReference>
<evidence type="ECO:0000256" key="10">
    <source>
        <dbReference type="ARBA" id="ARBA00022737"/>
    </source>
</evidence>
<evidence type="ECO:0000256" key="4">
    <source>
        <dbReference type="ARBA" id="ARBA00022475"/>
    </source>
</evidence>
<evidence type="ECO:0000256" key="2">
    <source>
        <dbReference type="ARBA" id="ARBA00008684"/>
    </source>
</evidence>
<evidence type="ECO:0000256" key="14">
    <source>
        <dbReference type="ARBA" id="ARBA00022989"/>
    </source>
</evidence>
<keyword evidence="16" id="KW-0325">Glycoprotein</keyword>
<keyword evidence="13 17" id="KW-0067">ATP-binding</keyword>
<evidence type="ECO:0000256" key="12">
    <source>
        <dbReference type="ARBA" id="ARBA00022777"/>
    </source>
</evidence>
<feature type="signal peptide" evidence="19">
    <location>
        <begin position="1"/>
        <end position="19"/>
    </location>
</feature>
<evidence type="ECO:0000256" key="6">
    <source>
        <dbReference type="ARBA" id="ARBA00022614"/>
    </source>
</evidence>
<dbReference type="SMART" id="SM00220">
    <property type="entry name" value="S_TKc"/>
    <property type="match status" value="1"/>
</dbReference>
<evidence type="ECO:0000256" key="5">
    <source>
        <dbReference type="ARBA" id="ARBA00022527"/>
    </source>
</evidence>
<dbReference type="PROSITE" id="PS50011">
    <property type="entry name" value="PROTEIN_KINASE_DOM"/>
    <property type="match status" value="1"/>
</dbReference>
<evidence type="ECO:0000256" key="8">
    <source>
        <dbReference type="ARBA" id="ARBA00022692"/>
    </source>
</evidence>
<dbReference type="Pfam" id="PF23598">
    <property type="entry name" value="LRR_14"/>
    <property type="match status" value="1"/>
</dbReference>
<dbReference type="Gene3D" id="3.30.200.20">
    <property type="entry name" value="Phosphorylase Kinase, domain 1"/>
    <property type="match status" value="1"/>
</dbReference>
<dbReference type="EC" id="2.7.11.1" evidence="3"/>
<dbReference type="InterPro" id="IPR011009">
    <property type="entry name" value="Kinase-like_dom_sf"/>
</dbReference>
<keyword evidence="21" id="KW-0675">Receptor</keyword>
<evidence type="ECO:0000256" key="17">
    <source>
        <dbReference type="PROSITE-ProRule" id="PRU10141"/>
    </source>
</evidence>
<dbReference type="Pfam" id="PF00069">
    <property type="entry name" value="Pkinase"/>
    <property type="match status" value="1"/>
</dbReference>
<keyword evidence="4" id="KW-1003">Cell membrane</keyword>
<keyword evidence="11 17" id="KW-0547">Nucleotide-binding</keyword>
<dbReference type="Pfam" id="PF00560">
    <property type="entry name" value="LRR_1"/>
    <property type="match status" value="1"/>
</dbReference>
<dbReference type="Gene3D" id="1.10.510.10">
    <property type="entry name" value="Transferase(Phosphotransferase) domain 1"/>
    <property type="match status" value="1"/>
</dbReference>
<dbReference type="InterPro" id="IPR003591">
    <property type="entry name" value="Leu-rich_rpt_typical-subtyp"/>
</dbReference>
<keyword evidence="7" id="KW-0808">Transferase</keyword>
<feature type="transmembrane region" description="Helical" evidence="18">
    <location>
        <begin position="499"/>
        <end position="523"/>
    </location>
</feature>
<dbReference type="FunFam" id="3.30.200.20:FF:000432">
    <property type="entry name" value="LRR receptor-like serine/threonine-protein kinase EFR"/>
    <property type="match status" value="1"/>
</dbReference>
<gene>
    <name evidence="21" type="ORF">FCM35_KLT05752</name>
</gene>
<dbReference type="InterPro" id="IPR008271">
    <property type="entry name" value="Ser/Thr_kinase_AS"/>
</dbReference>
<dbReference type="InterPro" id="IPR051809">
    <property type="entry name" value="Plant_receptor-like_S/T_kinase"/>
</dbReference>
<evidence type="ECO:0000313" key="22">
    <source>
        <dbReference type="Proteomes" id="UP000623129"/>
    </source>
</evidence>
<accession>A0A833QST7</accession>
<dbReference type="Gene3D" id="3.80.10.10">
    <property type="entry name" value="Ribonuclease Inhibitor"/>
    <property type="match status" value="4"/>
</dbReference>
<evidence type="ECO:0000256" key="3">
    <source>
        <dbReference type="ARBA" id="ARBA00012513"/>
    </source>
</evidence>
<evidence type="ECO:0000256" key="16">
    <source>
        <dbReference type="ARBA" id="ARBA00023180"/>
    </source>
</evidence>
<feature type="domain" description="Protein kinase" evidence="20">
    <location>
        <begin position="560"/>
        <end position="881"/>
    </location>
</feature>
<dbReference type="SUPFAM" id="SSF52058">
    <property type="entry name" value="L domain-like"/>
    <property type="match status" value="2"/>
</dbReference>
<sequence>MFPLFSVLVSLFIISLSQSDSNLISVAAASEQQTLLNIKSKLSDPLSALASWRNDSINFCKWRGVTCDDSNPPHVTALDLTGLGLAGSLSPDIAHLTLIEKINLQNNSLCAEMPVELGRINGLKHLDLSYNQFYGLVPNSFYNISSLAYLNLYYNNLTGALPPNLGQRFPQIQILDVGFNHFDGDLINLITSLANCSALHTIDFFFNNLSGSLPNTIGNLSTKLQKLVLGYNNISGSIPREIGNLVNLTELDLSGNYFEGILPSTIGSLSNLGRMQISYNILSGPIPDSIGNLTKLYFLTLMENELNGTIPASLGNCTRLQILKICSNRLEGAMPRELFSLTSMIKLDASHNQLVGSIPDVSSMSSLNYLSLRGNNLTGTIPDSLGFCPSLEELFLGDNLIQGSIPETFKNMKEITSLGLSHNNLSGRIPEFFGTLHTLQYLNLAFNNLVGEVPTGGIFSNASAVSLLGNQGLCGGDSELHLPSCAFQVPEASKKSSKMVVIICAIITIAVLICFCLIVSILYKLRRNKRIAKLHTPVPFSKDKYKKVAYSDIAKATDGFSSNNLVGSGSFGSVYKGMLDNQAVAVKVFDLEQHGALRSFNSECESLRNIRHKNLVGVITLCSSLDFKGNEFKSLVFKYIPNGSLDEWIHPKSSGKKLSFSDGINIAMDVASGLSYLHHHCATPMVHCDIKPGNILIETDMTALVSDFGLARFLAASHSTSAEVSTTLVGLKGTIGYIPPGKLRNFKYHNFSNCNNFHTSHIIVVVFAIFTAEYALGSTISTQGDVYSFGIVLLEMLTGKRPTDAMFKDGSNIHAYVSSAFPEKIIEILDPSMFGEMNMDMEKCIIQLVHVGLACSKEAPKDRMRMEDVAAELSKIKQIYLGSI</sequence>
<keyword evidence="9 19" id="KW-0732">Signal</keyword>
<evidence type="ECO:0000256" key="9">
    <source>
        <dbReference type="ARBA" id="ARBA00022729"/>
    </source>
</evidence>
<keyword evidence="15 18" id="KW-0472">Membrane</keyword>
<keyword evidence="10" id="KW-0677">Repeat</keyword>
<comment type="subcellular location">
    <subcellularLocation>
        <location evidence="1">Cell membrane</location>
        <topology evidence="1">Single-pass type I membrane protein</topology>
    </subcellularLocation>
</comment>
<dbReference type="Pfam" id="PF13855">
    <property type="entry name" value="LRR_8"/>
    <property type="match status" value="2"/>
</dbReference>
<evidence type="ECO:0000256" key="11">
    <source>
        <dbReference type="ARBA" id="ARBA00022741"/>
    </source>
</evidence>
<dbReference type="AlphaFoldDB" id="A0A833QST7"/>
<keyword evidence="5" id="KW-0723">Serine/threonine-protein kinase</keyword>
<keyword evidence="14 18" id="KW-1133">Transmembrane helix</keyword>
<reference evidence="21" key="1">
    <citation type="submission" date="2020-01" db="EMBL/GenBank/DDBJ databases">
        <title>Genome sequence of Kobresia littledalei, the first chromosome-level genome in the family Cyperaceae.</title>
        <authorList>
            <person name="Qu G."/>
        </authorList>
    </citation>
    <scope>NUCLEOTIDE SEQUENCE</scope>
    <source>
        <strain evidence="21">C.B.Clarke</strain>
        <tissue evidence="21">Leaf</tissue>
    </source>
</reference>
<organism evidence="21 22">
    <name type="scientific">Carex littledalei</name>
    <dbReference type="NCBI Taxonomy" id="544730"/>
    <lineage>
        <taxon>Eukaryota</taxon>
        <taxon>Viridiplantae</taxon>
        <taxon>Streptophyta</taxon>
        <taxon>Embryophyta</taxon>
        <taxon>Tracheophyta</taxon>
        <taxon>Spermatophyta</taxon>
        <taxon>Magnoliopsida</taxon>
        <taxon>Liliopsida</taxon>
        <taxon>Poales</taxon>
        <taxon>Cyperaceae</taxon>
        <taxon>Cyperoideae</taxon>
        <taxon>Cariceae</taxon>
        <taxon>Carex</taxon>
        <taxon>Carex subgen. Euthyceras</taxon>
    </lineage>
</organism>
<dbReference type="InterPro" id="IPR001611">
    <property type="entry name" value="Leu-rich_rpt"/>
</dbReference>